<dbReference type="InterPro" id="IPR001789">
    <property type="entry name" value="Sig_transdc_resp-reg_receiver"/>
</dbReference>
<keyword evidence="5" id="KW-0597">Phosphoprotein</keyword>
<dbReference type="Gene3D" id="3.40.50.2300">
    <property type="match status" value="1"/>
</dbReference>
<dbReference type="PANTHER" id="PTHR37299">
    <property type="entry name" value="TRANSCRIPTIONAL REGULATOR-RELATED"/>
    <property type="match status" value="1"/>
</dbReference>
<dbReference type="PROSITE" id="PS50930">
    <property type="entry name" value="HTH_LYTTR"/>
    <property type="match status" value="1"/>
</dbReference>
<evidence type="ECO:0000313" key="9">
    <source>
        <dbReference type="Proteomes" id="UP000380386"/>
    </source>
</evidence>
<evidence type="ECO:0000256" key="4">
    <source>
        <dbReference type="ARBA" id="ARBA00037164"/>
    </source>
</evidence>
<evidence type="ECO:0000259" key="6">
    <source>
        <dbReference type="PROSITE" id="PS50110"/>
    </source>
</evidence>
<dbReference type="Pfam" id="PF04397">
    <property type="entry name" value="LytTR"/>
    <property type="match status" value="1"/>
</dbReference>
<dbReference type="InterPro" id="IPR011006">
    <property type="entry name" value="CheY-like_superfamily"/>
</dbReference>
<dbReference type="EMBL" id="VDFM01000009">
    <property type="protein sequence ID" value="MQS52925.1"/>
    <property type="molecule type" value="Genomic_DNA"/>
</dbReference>
<dbReference type="PROSITE" id="PS50110">
    <property type="entry name" value="RESPONSE_REGULATORY"/>
    <property type="match status" value="1"/>
</dbReference>
<evidence type="ECO:0000313" key="8">
    <source>
        <dbReference type="EMBL" id="MQS52925.1"/>
    </source>
</evidence>
<sequence>MISIVLCEDDKNQLDRLTQVVENFVLFHEKEFELSIATNNPKDCLDKIISEEKDHVVYFLDIDLSNSISGIDLAIEIRKRHVESKIAFITTHEEMAPLTLQKQIEPINFIEKDFGPEKIRDEVFKTLELSKERFVQERKPSENFSFYVGSSLINIDIRDVLMLEPSSIPHRIVLHCKNQEYEFYGKLSEIDKDYSRLFRSSKSSLINVENIQKYDLHSRIIFFANNISCKCSVMQVKALRKQIAQNN</sequence>
<dbReference type="Pfam" id="PF00072">
    <property type="entry name" value="Response_reg"/>
    <property type="match status" value="1"/>
</dbReference>
<dbReference type="GO" id="GO:0000156">
    <property type="term" value="F:phosphorelay response regulator activity"/>
    <property type="evidence" value="ECO:0007669"/>
    <property type="project" value="InterPro"/>
</dbReference>
<feature type="domain" description="HTH LytTR-type" evidence="7">
    <location>
        <begin position="144"/>
        <end position="245"/>
    </location>
</feature>
<dbReference type="OrthoDB" id="9809318at2"/>
<reference evidence="8 9" key="1">
    <citation type="journal article" date="2019" name="Syst. Appl. Microbiol.">
        <title>Polyphasic characterization of two novel Lactobacillus spp. isolated from blown salami packages: Description of Lactobacillus halodurans sp. nov. and Lactobacillus salsicarnum sp. nov.</title>
        <authorList>
            <person name="Schuster J.A."/>
            <person name="Klingl A."/>
            <person name="Vogel R.F."/>
            <person name="Ehrmann M.A."/>
        </authorList>
    </citation>
    <scope>NUCLEOTIDE SEQUENCE [LARGE SCALE GENOMIC DNA]</scope>
    <source>
        <strain evidence="8 9">TMW 1.2118</strain>
    </source>
</reference>
<keyword evidence="2" id="KW-0902">Two-component regulatory system</keyword>
<dbReference type="InterPro" id="IPR007492">
    <property type="entry name" value="LytTR_DNA-bd_dom"/>
</dbReference>
<dbReference type="Proteomes" id="UP000380386">
    <property type="component" value="Unassembled WGS sequence"/>
</dbReference>
<evidence type="ECO:0000256" key="2">
    <source>
        <dbReference type="ARBA" id="ARBA00023012"/>
    </source>
</evidence>
<comment type="function">
    <text evidence="4">Required for high-level post-exponential phase expression of a series of secreted proteins.</text>
</comment>
<dbReference type="AlphaFoldDB" id="A0A5P0ZIT6"/>
<dbReference type="SMART" id="SM00448">
    <property type="entry name" value="REC"/>
    <property type="match status" value="1"/>
</dbReference>
<evidence type="ECO:0000256" key="5">
    <source>
        <dbReference type="PROSITE-ProRule" id="PRU00169"/>
    </source>
</evidence>
<evidence type="ECO:0000256" key="3">
    <source>
        <dbReference type="ARBA" id="ARBA00023159"/>
    </source>
</evidence>
<comment type="caution">
    <text evidence="8">The sequence shown here is derived from an EMBL/GenBank/DDBJ whole genome shotgun (WGS) entry which is preliminary data.</text>
</comment>
<proteinExistence type="predicted"/>
<name>A0A5P0ZIT6_9LACO</name>
<dbReference type="PANTHER" id="PTHR37299:SF3">
    <property type="entry name" value="STAGE 0 SPORULATION PROTEIN A HOMOLOG"/>
    <property type="match status" value="1"/>
</dbReference>
<evidence type="ECO:0000256" key="1">
    <source>
        <dbReference type="ARBA" id="ARBA00022490"/>
    </source>
</evidence>
<keyword evidence="3" id="KW-0010">Activator</keyword>
<dbReference type="SUPFAM" id="SSF52172">
    <property type="entry name" value="CheY-like"/>
    <property type="match status" value="1"/>
</dbReference>
<feature type="modified residue" description="4-aspartylphosphate" evidence="5">
    <location>
        <position position="61"/>
    </location>
</feature>
<accession>A0A5P0ZIT6</accession>
<dbReference type="RefSeq" id="WP_153383482.1">
    <property type="nucleotide sequence ID" value="NZ_VDFM01000009.1"/>
</dbReference>
<keyword evidence="1" id="KW-0963">Cytoplasm</keyword>
<gene>
    <name evidence="8" type="ORF">FHL02_07815</name>
</gene>
<organism evidence="8 9">
    <name type="scientific">Companilactobacillus mishanensis</name>
    <dbReference type="NCBI Taxonomy" id="2486008"/>
    <lineage>
        <taxon>Bacteria</taxon>
        <taxon>Bacillati</taxon>
        <taxon>Bacillota</taxon>
        <taxon>Bacilli</taxon>
        <taxon>Lactobacillales</taxon>
        <taxon>Lactobacillaceae</taxon>
        <taxon>Companilactobacillus</taxon>
    </lineage>
</organism>
<dbReference type="GO" id="GO:0003677">
    <property type="term" value="F:DNA binding"/>
    <property type="evidence" value="ECO:0007669"/>
    <property type="project" value="InterPro"/>
</dbReference>
<feature type="domain" description="Response regulatory" evidence="6">
    <location>
        <begin position="3"/>
        <end position="127"/>
    </location>
</feature>
<dbReference type="Gene3D" id="2.40.50.1020">
    <property type="entry name" value="LytTr DNA-binding domain"/>
    <property type="match status" value="1"/>
</dbReference>
<evidence type="ECO:0000259" key="7">
    <source>
        <dbReference type="PROSITE" id="PS50930"/>
    </source>
</evidence>
<dbReference type="InterPro" id="IPR046947">
    <property type="entry name" value="LytR-like"/>
</dbReference>
<dbReference type="SMART" id="SM00850">
    <property type="entry name" value="LytTR"/>
    <property type="match status" value="1"/>
</dbReference>
<protein>
    <submittedName>
        <fullName evidence="8">Response regulator transcription factor</fullName>
    </submittedName>
</protein>